<evidence type="ECO:0000313" key="1">
    <source>
        <dbReference type="EMBL" id="GIY58284.1"/>
    </source>
</evidence>
<dbReference type="Proteomes" id="UP001054945">
    <property type="component" value="Unassembled WGS sequence"/>
</dbReference>
<gene>
    <name evidence="1" type="ORF">CEXT_158641</name>
</gene>
<keyword evidence="2" id="KW-1185">Reference proteome</keyword>
<reference evidence="1 2" key="1">
    <citation type="submission" date="2021-06" db="EMBL/GenBank/DDBJ databases">
        <title>Caerostris extrusa draft genome.</title>
        <authorList>
            <person name="Kono N."/>
            <person name="Arakawa K."/>
        </authorList>
    </citation>
    <scope>NUCLEOTIDE SEQUENCE [LARGE SCALE GENOMIC DNA]</scope>
</reference>
<proteinExistence type="predicted"/>
<sequence length="114" mass="12732">MLVMNDSLQRRAILPEGHKKRYLAERGVSNNCRSRRGRGSRWTALKIGFVELRYLGVDVGNSLERVMGKERAFPEFSVSGWPDGYHQEGFKGAAQRCRGGCCAPISEQGCTLVL</sequence>
<dbReference type="AlphaFoldDB" id="A0AAV4UKI9"/>
<name>A0AAV4UKI9_CAEEX</name>
<accession>A0AAV4UKI9</accession>
<organism evidence="1 2">
    <name type="scientific">Caerostris extrusa</name>
    <name type="common">Bark spider</name>
    <name type="synonym">Caerostris bankana</name>
    <dbReference type="NCBI Taxonomy" id="172846"/>
    <lineage>
        <taxon>Eukaryota</taxon>
        <taxon>Metazoa</taxon>
        <taxon>Ecdysozoa</taxon>
        <taxon>Arthropoda</taxon>
        <taxon>Chelicerata</taxon>
        <taxon>Arachnida</taxon>
        <taxon>Araneae</taxon>
        <taxon>Araneomorphae</taxon>
        <taxon>Entelegynae</taxon>
        <taxon>Araneoidea</taxon>
        <taxon>Araneidae</taxon>
        <taxon>Caerostris</taxon>
    </lineage>
</organism>
<dbReference type="EMBL" id="BPLR01013045">
    <property type="protein sequence ID" value="GIY58284.1"/>
    <property type="molecule type" value="Genomic_DNA"/>
</dbReference>
<evidence type="ECO:0000313" key="2">
    <source>
        <dbReference type="Proteomes" id="UP001054945"/>
    </source>
</evidence>
<protein>
    <submittedName>
        <fullName evidence="1">Uncharacterized protein</fullName>
    </submittedName>
</protein>
<comment type="caution">
    <text evidence="1">The sequence shown here is derived from an EMBL/GenBank/DDBJ whole genome shotgun (WGS) entry which is preliminary data.</text>
</comment>